<dbReference type="Gramene" id="KMS65385">
    <property type="protein sequence ID" value="KMS65385"/>
    <property type="gene ID" value="BVRB_036520"/>
</dbReference>
<dbReference type="AlphaFoldDB" id="A0A0J8BI46"/>
<accession>A0A0J8BI46</accession>
<reference evidence="1 2" key="1">
    <citation type="journal article" date="2014" name="Nature">
        <title>The genome of the recently domesticated crop plant sugar beet (Beta vulgaris).</title>
        <authorList>
            <person name="Dohm J.C."/>
            <person name="Minoche A.E."/>
            <person name="Holtgrawe D."/>
            <person name="Capella-Gutierrez S."/>
            <person name="Zakrzewski F."/>
            <person name="Tafer H."/>
            <person name="Rupp O."/>
            <person name="Sorensen T.R."/>
            <person name="Stracke R."/>
            <person name="Reinhardt R."/>
            <person name="Goesmann A."/>
            <person name="Kraft T."/>
            <person name="Schulz B."/>
            <person name="Stadler P.F."/>
            <person name="Schmidt T."/>
            <person name="Gabaldon T."/>
            <person name="Lehrach H."/>
            <person name="Weisshaar B."/>
            <person name="Himmelbauer H."/>
        </authorList>
    </citation>
    <scope>NUCLEOTIDE SEQUENCE [LARGE SCALE GENOMIC DNA]</scope>
    <source>
        <tissue evidence="1">Taproot</tissue>
    </source>
</reference>
<dbReference type="EMBL" id="KQ109651">
    <property type="protein sequence ID" value="KMS65385.1"/>
    <property type="molecule type" value="Genomic_DNA"/>
</dbReference>
<sequence length="67" mass="7037">MANGSTTLDMTCTLFRDSIYSTPGHGFYSISNTAQCAGNQTTIYGLGVQETSQLNCGVGLSERPVVA</sequence>
<organism evidence="1 2">
    <name type="scientific">Beta vulgaris subsp. vulgaris</name>
    <name type="common">Beet</name>
    <dbReference type="NCBI Taxonomy" id="3555"/>
    <lineage>
        <taxon>Eukaryota</taxon>
        <taxon>Viridiplantae</taxon>
        <taxon>Streptophyta</taxon>
        <taxon>Embryophyta</taxon>
        <taxon>Tracheophyta</taxon>
        <taxon>Spermatophyta</taxon>
        <taxon>Magnoliopsida</taxon>
        <taxon>eudicotyledons</taxon>
        <taxon>Gunneridae</taxon>
        <taxon>Pentapetalae</taxon>
        <taxon>Caryophyllales</taxon>
        <taxon>Chenopodiaceae</taxon>
        <taxon>Betoideae</taxon>
        <taxon>Beta</taxon>
    </lineage>
</organism>
<dbReference type="Proteomes" id="UP000035740">
    <property type="component" value="Unassembled WGS sequence"/>
</dbReference>
<evidence type="ECO:0000313" key="2">
    <source>
        <dbReference type="Proteomes" id="UP000035740"/>
    </source>
</evidence>
<name>A0A0J8BI46_BETVV</name>
<protein>
    <submittedName>
        <fullName evidence="1">Uncharacterized protein</fullName>
    </submittedName>
</protein>
<gene>
    <name evidence="1" type="ORF">BVRB_036520</name>
</gene>
<keyword evidence="2" id="KW-1185">Reference proteome</keyword>
<evidence type="ECO:0000313" key="1">
    <source>
        <dbReference type="EMBL" id="KMS65385.1"/>
    </source>
</evidence>
<proteinExistence type="predicted"/>